<evidence type="ECO:0000256" key="3">
    <source>
        <dbReference type="ARBA" id="ARBA00023015"/>
    </source>
</evidence>
<dbReference type="Gene3D" id="6.10.250.690">
    <property type="match status" value="1"/>
</dbReference>
<gene>
    <name evidence="11" type="ORF">M1O15_19405</name>
</gene>
<dbReference type="CDD" id="cd00383">
    <property type="entry name" value="trans_reg_C"/>
    <property type="match status" value="1"/>
</dbReference>
<dbReference type="SUPFAM" id="SSF52172">
    <property type="entry name" value="CheY-like"/>
    <property type="match status" value="1"/>
</dbReference>
<evidence type="ECO:0000313" key="11">
    <source>
        <dbReference type="EMBL" id="MCK8679520.1"/>
    </source>
</evidence>
<evidence type="ECO:0000256" key="1">
    <source>
        <dbReference type="ARBA" id="ARBA00022553"/>
    </source>
</evidence>
<evidence type="ECO:0000259" key="10">
    <source>
        <dbReference type="PROSITE" id="PS51755"/>
    </source>
</evidence>
<dbReference type="SMART" id="SM00448">
    <property type="entry name" value="REC"/>
    <property type="match status" value="1"/>
</dbReference>
<evidence type="ECO:0000256" key="7">
    <source>
        <dbReference type="PROSITE-ProRule" id="PRU01091"/>
    </source>
</evidence>
<feature type="domain" description="OmpR/PhoB-type" evidence="10">
    <location>
        <begin position="161"/>
        <end position="261"/>
    </location>
</feature>
<feature type="domain" description="Response regulatory" evidence="9">
    <location>
        <begin position="34"/>
        <end position="144"/>
    </location>
</feature>
<reference evidence="11 12" key="1">
    <citation type="submission" date="2022-04" db="EMBL/GenBank/DDBJ databases">
        <title>Streptomyces sp. nov. LCR6-01 isolated from Lichen of Dirinaria sp.</title>
        <authorList>
            <person name="Kanchanasin P."/>
            <person name="Tanasupawat S."/>
            <person name="Phongsopitanun W."/>
        </authorList>
    </citation>
    <scope>NUCLEOTIDE SEQUENCE [LARGE SCALE GENOMIC DNA]</scope>
    <source>
        <strain evidence="11 12">LCR6-01</strain>
    </source>
</reference>
<dbReference type="SUPFAM" id="SSF46894">
    <property type="entry name" value="C-terminal effector domain of the bipartite response regulators"/>
    <property type="match status" value="1"/>
</dbReference>
<evidence type="ECO:0000256" key="6">
    <source>
        <dbReference type="PROSITE-ProRule" id="PRU00169"/>
    </source>
</evidence>
<dbReference type="PROSITE" id="PS51755">
    <property type="entry name" value="OMPR_PHOB"/>
    <property type="match status" value="1"/>
</dbReference>
<dbReference type="InterPro" id="IPR036388">
    <property type="entry name" value="WH-like_DNA-bd_sf"/>
</dbReference>
<dbReference type="Pfam" id="PF00072">
    <property type="entry name" value="Response_reg"/>
    <property type="match status" value="1"/>
</dbReference>
<proteinExistence type="predicted"/>
<dbReference type="InterPro" id="IPR011006">
    <property type="entry name" value="CheY-like_superfamily"/>
</dbReference>
<organism evidence="11 12">
    <name type="scientific">Streptomyces lichenis</name>
    <dbReference type="NCBI Taxonomy" id="2306967"/>
    <lineage>
        <taxon>Bacteria</taxon>
        <taxon>Bacillati</taxon>
        <taxon>Actinomycetota</taxon>
        <taxon>Actinomycetes</taxon>
        <taxon>Kitasatosporales</taxon>
        <taxon>Streptomycetaceae</taxon>
        <taxon>Streptomyces</taxon>
    </lineage>
</organism>
<dbReference type="Pfam" id="PF00486">
    <property type="entry name" value="Trans_reg_C"/>
    <property type="match status" value="1"/>
</dbReference>
<evidence type="ECO:0000259" key="9">
    <source>
        <dbReference type="PROSITE" id="PS50110"/>
    </source>
</evidence>
<feature type="modified residue" description="4-aspartylphosphate" evidence="6">
    <location>
        <position position="80"/>
    </location>
</feature>
<name>A0ABT0IDV6_9ACTN</name>
<keyword evidence="12" id="KW-1185">Reference proteome</keyword>
<evidence type="ECO:0000256" key="5">
    <source>
        <dbReference type="ARBA" id="ARBA00023163"/>
    </source>
</evidence>
<protein>
    <submittedName>
        <fullName evidence="11">Response regulator transcription factor</fullName>
    </submittedName>
</protein>
<keyword evidence="3" id="KW-0805">Transcription regulation</keyword>
<dbReference type="InterPro" id="IPR001867">
    <property type="entry name" value="OmpR/PhoB-type_DNA-bd"/>
</dbReference>
<dbReference type="PANTHER" id="PTHR48111">
    <property type="entry name" value="REGULATOR OF RPOS"/>
    <property type="match status" value="1"/>
</dbReference>
<comment type="caution">
    <text evidence="11">The sequence shown here is derived from an EMBL/GenBank/DDBJ whole genome shotgun (WGS) entry which is preliminary data.</text>
</comment>
<feature type="region of interest" description="Disordered" evidence="8">
    <location>
        <begin position="266"/>
        <end position="292"/>
    </location>
</feature>
<accession>A0ABT0IDV6</accession>
<dbReference type="Proteomes" id="UP001522868">
    <property type="component" value="Unassembled WGS sequence"/>
</dbReference>
<dbReference type="PANTHER" id="PTHR48111:SF21">
    <property type="entry name" value="DNA-BINDING DUAL MASTER TRANSCRIPTIONAL REGULATOR RPAA"/>
    <property type="match status" value="1"/>
</dbReference>
<keyword evidence="4 7" id="KW-0238">DNA-binding</keyword>
<evidence type="ECO:0000256" key="8">
    <source>
        <dbReference type="SAM" id="MobiDB-lite"/>
    </source>
</evidence>
<dbReference type="RefSeq" id="WP_248635215.1">
    <property type="nucleotide sequence ID" value="NZ_JALPTH010000018.1"/>
</dbReference>
<evidence type="ECO:0000256" key="2">
    <source>
        <dbReference type="ARBA" id="ARBA00023012"/>
    </source>
</evidence>
<dbReference type="SMART" id="SM00862">
    <property type="entry name" value="Trans_reg_C"/>
    <property type="match status" value="1"/>
</dbReference>
<keyword evidence="1 6" id="KW-0597">Phosphoprotein</keyword>
<dbReference type="Gene3D" id="1.10.10.10">
    <property type="entry name" value="Winged helix-like DNA-binding domain superfamily/Winged helix DNA-binding domain"/>
    <property type="match status" value="1"/>
</dbReference>
<dbReference type="EMBL" id="JALPTH010000018">
    <property type="protein sequence ID" value="MCK8679520.1"/>
    <property type="molecule type" value="Genomic_DNA"/>
</dbReference>
<dbReference type="InterPro" id="IPR001789">
    <property type="entry name" value="Sig_transdc_resp-reg_receiver"/>
</dbReference>
<feature type="compositionally biased region" description="Low complexity" evidence="8">
    <location>
        <begin position="273"/>
        <end position="282"/>
    </location>
</feature>
<dbReference type="Gene3D" id="3.40.50.2300">
    <property type="match status" value="1"/>
</dbReference>
<dbReference type="InterPro" id="IPR016032">
    <property type="entry name" value="Sig_transdc_resp-reg_C-effctor"/>
</dbReference>
<keyword evidence="2" id="KW-0902">Two-component regulatory system</keyword>
<keyword evidence="5" id="KW-0804">Transcription</keyword>
<sequence length="311" mass="34279">MSVEDGNIRRLTAETEPTLVTPVQRGGFGHSRPRILVASDCPSTEALKQDMRRHGFDAWSAPRGRDVLESYQEYDLLLLDTNLPDLDGVSLCQAIRRESDLPIIGFTAADAEVDRVLLLEAGCDDCVEIPYRARELVARIKAVMRRTGTARRAEPAGQEDDAALEFGPLVIDTPRREARLGGRAISLTRKEFDLLHKLAQEPERIFQRQELMSDVWDYPASHRISAQASRTIDTHVSSLRGKLGNSEWIITIRGVGFRFGVPVPEDDTAVSDTGTTGPTRPAGAGGDPLALRRPRLVRVRNANESGPSGSY</sequence>
<dbReference type="InterPro" id="IPR039420">
    <property type="entry name" value="WalR-like"/>
</dbReference>
<dbReference type="PROSITE" id="PS50110">
    <property type="entry name" value="RESPONSE_REGULATORY"/>
    <property type="match status" value="1"/>
</dbReference>
<feature type="DNA-binding region" description="OmpR/PhoB-type" evidence="7">
    <location>
        <begin position="161"/>
        <end position="261"/>
    </location>
</feature>
<evidence type="ECO:0000256" key="4">
    <source>
        <dbReference type="ARBA" id="ARBA00023125"/>
    </source>
</evidence>
<evidence type="ECO:0000313" key="12">
    <source>
        <dbReference type="Proteomes" id="UP001522868"/>
    </source>
</evidence>